<dbReference type="EMBL" id="BMFT01000006">
    <property type="protein sequence ID" value="GGH38844.1"/>
    <property type="molecule type" value="Genomic_DNA"/>
</dbReference>
<keyword evidence="3" id="KW-1185">Reference proteome</keyword>
<comment type="caution">
    <text evidence="2">The sequence shown here is derived from an EMBL/GenBank/DDBJ whole genome shotgun (WGS) entry which is preliminary data.</text>
</comment>
<protein>
    <submittedName>
        <fullName evidence="2">Negative regulatory protein YxlD</fullName>
    </submittedName>
</protein>
<proteinExistence type="predicted"/>
<keyword evidence="1" id="KW-0472">Membrane</keyword>
<reference evidence="3" key="1">
    <citation type="journal article" date="2019" name="Int. J. Syst. Evol. Microbiol.">
        <title>The Global Catalogue of Microorganisms (GCM) 10K type strain sequencing project: providing services to taxonomists for standard genome sequencing and annotation.</title>
        <authorList>
            <consortium name="The Broad Institute Genomics Platform"/>
            <consortium name="The Broad Institute Genome Sequencing Center for Infectious Disease"/>
            <person name="Wu L."/>
            <person name="Ma J."/>
        </authorList>
    </citation>
    <scope>NUCLEOTIDE SEQUENCE [LARGE SCALE GENOMIC DNA]</scope>
    <source>
        <strain evidence="3">CGMCC 1.12769</strain>
    </source>
</reference>
<dbReference type="Proteomes" id="UP000659344">
    <property type="component" value="Unassembled WGS sequence"/>
</dbReference>
<evidence type="ECO:0000256" key="1">
    <source>
        <dbReference type="SAM" id="Phobius"/>
    </source>
</evidence>
<evidence type="ECO:0000313" key="3">
    <source>
        <dbReference type="Proteomes" id="UP000659344"/>
    </source>
</evidence>
<name>A0ABQ1YW40_9BACL</name>
<dbReference type="RefSeq" id="WP_188542361.1">
    <property type="nucleotide sequence ID" value="NZ_BMFT01000006.1"/>
</dbReference>
<keyword evidence="1" id="KW-0812">Transmembrane</keyword>
<organism evidence="2 3">
    <name type="scientific">Paenibacillus segetis</name>
    <dbReference type="NCBI Taxonomy" id="1325360"/>
    <lineage>
        <taxon>Bacteria</taxon>
        <taxon>Bacillati</taxon>
        <taxon>Bacillota</taxon>
        <taxon>Bacilli</taxon>
        <taxon>Bacillales</taxon>
        <taxon>Paenibacillaceae</taxon>
        <taxon>Paenibacillus</taxon>
    </lineage>
</organism>
<keyword evidence="1" id="KW-1133">Transmembrane helix</keyword>
<sequence>MNSENPPLWLWIAVGILLFSQGTWMFINASKRGKRAWLWGLWGILNCPAPLIVYWLVVVWPERRKKTKI</sequence>
<feature type="transmembrane region" description="Helical" evidence="1">
    <location>
        <begin position="39"/>
        <end position="60"/>
    </location>
</feature>
<evidence type="ECO:0000313" key="2">
    <source>
        <dbReference type="EMBL" id="GGH38844.1"/>
    </source>
</evidence>
<feature type="transmembrane region" description="Helical" evidence="1">
    <location>
        <begin position="7"/>
        <end position="27"/>
    </location>
</feature>
<accession>A0ABQ1YW40</accession>
<gene>
    <name evidence="2" type="primary">yxlD</name>
    <name evidence="2" type="ORF">GCM10008013_47200</name>
</gene>